<comment type="catalytic activity">
    <reaction evidence="2">
        <text>2 GTP = 3',3'-c-di-GMP + 2 diphosphate</text>
        <dbReference type="Rhea" id="RHEA:24898"/>
        <dbReference type="ChEBI" id="CHEBI:33019"/>
        <dbReference type="ChEBI" id="CHEBI:37565"/>
        <dbReference type="ChEBI" id="CHEBI:58805"/>
        <dbReference type="EC" id="2.7.7.65"/>
    </reaction>
</comment>
<dbReference type="EMBL" id="CP002205">
    <property type="protein sequence ID" value="ADN08474.1"/>
    <property type="molecule type" value="Genomic_DNA"/>
</dbReference>
<dbReference type="InterPro" id="IPR001789">
    <property type="entry name" value="Sig_transdc_resp-reg_receiver"/>
</dbReference>
<dbReference type="Pfam" id="PF00990">
    <property type="entry name" value="GGDEF"/>
    <property type="match status" value="1"/>
</dbReference>
<evidence type="ECO:0000256" key="1">
    <source>
        <dbReference type="ARBA" id="ARBA00012528"/>
    </source>
</evidence>
<dbReference type="FunFam" id="3.30.70.270:FF:000001">
    <property type="entry name" value="Diguanylate cyclase domain protein"/>
    <property type="match status" value="1"/>
</dbReference>
<dbReference type="PANTHER" id="PTHR45138:SF9">
    <property type="entry name" value="DIGUANYLATE CYCLASE DGCM-RELATED"/>
    <property type="match status" value="1"/>
</dbReference>
<dbReference type="STRING" id="563040.Saut_0425"/>
<dbReference type="InterPro" id="IPR050469">
    <property type="entry name" value="Diguanylate_Cyclase"/>
</dbReference>
<evidence type="ECO:0000256" key="2">
    <source>
        <dbReference type="ARBA" id="ARBA00034247"/>
    </source>
</evidence>
<evidence type="ECO:0000259" key="4">
    <source>
        <dbReference type="PROSITE" id="PS50110"/>
    </source>
</evidence>
<feature type="domain" description="Response regulatory" evidence="4">
    <location>
        <begin position="4"/>
        <end position="117"/>
    </location>
</feature>
<dbReference type="PANTHER" id="PTHR45138">
    <property type="entry name" value="REGULATORY COMPONENTS OF SENSORY TRANSDUCTION SYSTEM"/>
    <property type="match status" value="1"/>
</dbReference>
<dbReference type="AlphaFoldDB" id="E0UUW2"/>
<dbReference type="OrthoDB" id="9778432at2"/>
<dbReference type="GO" id="GO:0043709">
    <property type="term" value="P:cell adhesion involved in single-species biofilm formation"/>
    <property type="evidence" value="ECO:0007669"/>
    <property type="project" value="TreeGrafter"/>
</dbReference>
<evidence type="ECO:0000313" key="6">
    <source>
        <dbReference type="EMBL" id="ADN08474.1"/>
    </source>
</evidence>
<dbReference type="eggNOG" id="COG0745">
    <property type="taxonomic scope" value="Bacteria"/>
</dbReference>
<feature type="modified residue" description="4-aspartylphosphate" evidence="3">
    <location>
        <position position="175"/>
    </location>
</feature>
<dbReference type="HOGENOM" id="CLU_000445_11_28_7"/>
<feature type="domain" description="Response regulatory" evidence="4">
    <location>
        <begin position="125"/>
        <end position="242"/>
    </location>
</feature>
<dbReference type="SUPFAM" id="SSF52172">
    <property type="entry name" value="CheY-like"/>
    <property type="match status" value="2"/>
</dbReference>
<dbReference type="NCBIfam" id="TIGR00254">
    <property type="entry name" value="GGDEF"/>
    <property type="match status" value="1"/>
</dbReference>
<dbReference type="Proteomes" id="UP000007803">
    <property type="component" value="Chromosome"/>
</dbReference>
<dbReference type="RefSeq" id="WP_013326230.1">
    <property type="nucleotide sequence ID" value="NC_014506.1"/>
</dbReference>
<feature type="domain" description="GGDEF" evidence="5">
    <location>
        <begin position="285"/>
        <end position="417"/>
    </location>
</feature>
<proteinExistence type="predicted"/>
<dbReference type="SMART" id="SM00448">
    <property type="entry name" value="REC"/>
    <property type="match status" value="2"/>
</dbReference>
<organism evidence="6 7">
    <name type="scientific">Sulfurimonas autotrophica (strain ATCC BAA-671 / DSM 16294 / JCM 11897 / OK10)</name>
    <dbReference type="NCBI Taxonomy" id="563040"/>
    <lineage>
        <taxon>Bacteria</taxon>
        <taxon>Pseudomonadati</taxon>
        <taxon>Campylobacterota</taxon>
        <taxon>Epsilonproteobacteria</taxon>
        <taxon>Campylobacterales</taxon>
        <taxon>Sulfurimonadaceae</taxon>
        <taxon>Sulfurimonas</taxon>
    </lineage>
</organism>
<dbReference type="InterPro" id="IPR029787">
    <property type="entry name" value="Nucleotide_cyclase"/>
</dbReference>
<dbReference type="InterPro" id="IPR000160">
    <property type="entry name" value="GGDEF_dom"/>
</dbReference>
<dbReference type="PROSITE" id="PS50887">
    <property type="entry name" value="GGDEF"/>
    <property type="match status" value="1"/>
</dbReference>
<dbReference type="GO" id="GO:0000160">
    <property type="term" value="P:phosphorelay signal transduction system"/>
    <property type="evidence" value="ECO:0007669"/>
    <property type="project" value="InterPro"/>
</dbReference>
<keyword evidence="3" id="KW-0597">Phosphoprotein</keyword>
<dbReference type="Gene3D" id="3.30.70.270">
    <property type="match status" value="1"/>
</dbReference>
<evidence type="ECO:0000313" key="7">
    <source>
        <dbReference type="Proteomes" id="UP000007803"/>
    </source>
</evidence>
<name>E0UUW2_SULAO</name>
<dbReference type="CDD" id="cd01949">
    <property type="entry name" value="GGDEF"/>
    <property type="match status" value="1"/>
</dbReference>
<dbReference type="Gene3D" id="3.40.50.2300">
    <property type="match status" value="2"/>
</dbReference>
<reference evidence="7" key="1">
    <citation type="journal article" date="2010" name="Stand. Genomic Sci.">
        <title>Complete genome sequence of Sulfurimonas autotrophica type strain (OK10).</title>
        <authorList>
            <person name="Sikorski J."/>
            <person name="Munk C."/>
            <person name="Lapidus A."/>
            <person name="Djao O."/>
            <person name="Lucas S."/>
            <person name="Glavina Del Rio T."/>
            <person name="Nolan M."/>
            <person name="Tice H."/>
            <person name="Han C."/>
            <person name="Cheng J."/>
            <person name="Tapia R."/>
            <person name="Goodwin L."/>
            <person name="Pitluck S."/>
            <person name="Liolios K."/>
            <person name="Ivanova N."/>
            <person name="Mavromatis K."/>
            <person name="Mikhailova N."/>
            <person name="Pati A."/>
            <person name="Sims D."/>
            <person name="Meincke L."/>
            <person name="Brettin T."/>
            <person name="Detter J."/>
            <person name="Chen A."/>
            <person name="Palaniappan K."/>
            <person name="Land M."/>
            <person name="Hauser L."/>
            <person name="Chang Y."/>
            <person name="Jeffries C."/>
            <person name="Rohde M."/>
            <person name="Lang E."/>
            <person name="Spring S."/>
            <person name="Goker M."/>
            <person name="Woyke T."/>
            <person name="Bristow J."/>
            <person name="Eisen J."/>
            <person name="Markowitz V."/>
            <person name="Hugenholtz P."/>
            <person name="Kyrpides N."/>
            <person name="Klenk H."/>
        </authorList>
    </citation>
    <scope>NUCLEOTIDE SEQUENCE [LARGE SCALE GENOMIC DNA]</scope>
    <source>
        <strain evidence="7">ATCC BAA-671 / DSM 16294 / JCM 11897 / OK10</strain>
    </source>
</reference>
<accession>E0UUW2</accession>
<dbReference type="EC" id="2.7.7.65" evidence="1"/>
<sequence length="417" mass="47931">MSEKILIVEDNKTLAKLIAKKIQTSLGIEVDVAYTLAEAKLFIARYTYFVTLLDINLPDAPNGEIVDYVTKKKIHAMVLSGNIDKEFRKKILKKNIIDYVNKSGVDDINYIIHTIQRLQNNQKHKVLVVDDSRIFRQQMQTMLENLFFNVISVAHGEEAIGMLQAQPDISLVLTDYHMPVMDGLELTIQIRKTYTKNELCILALSSNEDEEITALFLKHGANDYVKKPFSKEEFSCRVNNSIEALENIQMITNYANRDYLTGLYNRRYFFETINEYIDEIKDSGEKFSIGMIDIDHFKKINDTYGHDVGDKVITALADILRSSTNPHDVVARFGGEEFCVVLKNINQYSAHEIFNRLREEAEKFSFHLKDEQYINFSVSIGALLFNEEESLEENINAADMLLYKAKDNGRDQVVFEA</sequence>
<dbReference type="KEGG" id="sua:Saut_0425"/>
<feature type="modified residue" description="4-aspartylphosphate" evidence="3">
    <location>
        <position position="54"/>
    </location>
</feature>
<dbReference type="SUPFAM" id="SSF55073">
    <property type="entry name" value="Nucleotide cyclase"/>
    <property type="match status" value="1"/>
</dbReference>
<dbReference type="GO" id="GO:0052621">
    <property type="term" value="F:diguanylate cyclase activity"/>
    <property type="evidence" value="ECO:0007669"/>
    <property type="project" value="UniProtKB-EC"/>
</dbReference>
<dbReference type="PROSITE" id="PS50110">
    <property type="entry name" value="RESPONSE_REGULATORY"/>
    <property type="match status" value="2"/>
</dbReference>
<dbReference type="SMART" id="SM00267">
    <property type="entry name" value="GGDEF"/>
    <property type="match status" value="1"/>
</dbReference>
<gene>
    <name evidence="6" type="ordered locus">Saut_0425</name>
</gene>
<keyword evidence="7" id="KW-1185">Reference proteome</keyword>
<dbReference type="eggNOG" id="COG3706">
    <property type="taxonomic scope" value="Bacteria"/>
</dbReference>
<dbReference type="GO" id="GO:1902201">
    <property type="term" value="P:negative regulation of bacterial-type flagellum-dependent cell motility"/>
    <property type="evidence" value="ECO:0007669"/>
    <property type="project" value="TreeGrafter"/>
</dbReference>
<dbReference type="InterPro" id="IPR011006">
    <property type="entry name" value="CheY-like_superfamily"/>
</dbReference>
<evidence type="ECO:0000259" key="5">
    <source>
        <dbReference type="PROSITE" id="PS50887"/>
    </source>
</evidence>
<protein>
    <recommendedName>
        <fullName evidence="1">diguanylate cyclase</fullName>
        <ecNumber evidence="1">2.7.7.65</ecNumber>
    </recommendedName>
</protein>
<dbReference type="Pfam" id="PF00072">
    <property type="entry name" value="Response_reg"/>
    <property type="match status" value="2"/>
</dbReference>
<evidence type="ECO:0000256" key="3">
    <source>
        <dbReference type="PROSITE-ProRule" id="PRU00169"/>
    </source>
</evidence>
<dbReference type="GO" id="GO:0005886">
    <property type="term" value="C:plasma membrane"/>
    <property type="evidence" value="ECO:0007669"/>
    <property type="project" value="TreeGrafter"/>
</dbReference>
<dbReference type="InterPro" id="IPR043128">
    <property type="entry name" value="Rev_trsase/Diguanyl_cyclase"/>
</dbReference>